<accession>G0UM24</accession>
<evidence type="ECO:0000313" key="2">
    <source>
        <dbReference type="EMBL" id="CCC90686.1"/>
    </source>
</evidence>
<dbReference type="AlphaFoldDB" id="G0UM24"/>
<organism evidence="2">
    <name type="scientific">Trypanosoma congolense (strain IL3000)</name>
    <dbReference type="NCBI Taxonomy" id="1068625"/>
    <lineage>
        <taxon>Eukaryota</taxon>
        <taxon>Discoba</taxon>
        <taxon>Euglenozoa</taxon>
        <taxon>Kinetoplastea</taxon>
        <taxon>Metakinetoplastina</taxon>
        <taxon>Trypanosomatida</taxon>
        <taxon>Trypanosomatidae</taxon>
        <taxon>Trypanosoma</taxon>
        <taxon>Nannomonas</taxon>
    </lineage>
</organism>
<evidence type="ECO:0000256" key="1">
    <source>
        <dbReference type="SAM" id="MobiDB-lite"/>
    </source>
</evidence>
<proteinExistence type="predicted"/>
<name>G0UM24_TRYCI</name>
<feature type="region of interest" description="Disordered" evidence="1">
    <location>
        <begin position="312"/>
        <end position="349"/>
    </location>
</feature>
<reference evidence="2" key="1">
    <citation type="journal article" date="2012" name="Proc. Natl. Acad. Sci. U.S.A.">
        <title>Antigenic diversity is generated by distinct evolutionary mechanisms in African trypanosome species.</title>
        <authorList>
            <person name="Jackson A.P."/>
            <person name="Berry A."/>
            <person name="Aslett M."/>
            <person name="Allison H.C."/>
            <person name="Burton P."/>
            <person name="Vavrova-Anderson J."/>
            <person name="Brown R."/>
            <person name="Browne H."/>
            <person name="Corton N."/>
            <person name="Hauser H."/>
            <person name="Gamble J."/>
            <person name="Gilderthorp R."/>
            <person name="Marcello L."/>
            <person name="McQuillan J."/>
            <person name="Otto T.D."/>
            <person name="Quail M.A."/>
            <person name="Sanders M.J."/>
            <person name="van Tonder A."/>
            <person name="Ginger M.L."/>
            <person name="Field M.C."/>
            <person name="Barry J.D."/>
            <person name="Hertz-Fowler C."/>
            <person name="Berriman M."/>
        </authorList>
    </citation>
    <scope>NUCLEOTIDE SEQUENCE</scope>
    <source>
        <strain evidence="2">IL3000</strain>
    </source>
</reference>
<sequence>MARWFTDAVVTLQNPSWMEEAMGSSAWNQLCDGLDQLYEDVEPVMPLTAAVRKHGLPEQILVPFVRQLALEMLLPTRRRAVVEILPGLILGLANGRAPPELGFPEATGTSASNSFGAKGGAEEAQRRRAIMAADLFLGVGQETGNTDFAYLGIQLLRANDIPVPFPKQKQLTNVFSAATRIQTDWQMRVSGQLVEVLPKWMDYYKTVYNDNIQAMKRLNEKEGSAMAKASQKADAVKREKMPHGGIHLRNENDRAGGSYRGEENVDGVHDYFSSHRDENMDRLADLEKRIEECVRKRDVDWRLGNEHLYSRFKRKKSPLTENPSKATESTGKAAVDGDGDRDDTDEEIL</sequence>
<protein>
    <submittedName>
        <fullName evidence="2">Uncharacterized protein TCIL3000_5_4330</fullName>
    </submittedName>
</protein>
<gene>
    <name evidence="2" type="ORF">TCIL3000_5_4330</name>
</gene>
<feature type="compositionally biased region" description="Polar residues" evidence="1">
    <location>
        <begin position="319"/>
        <end position="330"/>
    </location>
</feature>
<feature type="compositionally biased region" description="Acidic residues" evidence="1">
    <location>
        <begin position="337"/>
        <end position="349"/>
    </location>
</feature>
<dbReference type="EMBL" id="HE575318">
    <property type="protein sequence ID" value="CCC90686.1"/>
    <property type="molecule type" value="Genomic_DNA"/>
</dbReference>
<dbReference type="VEuPathDB" id="TriTrypDB:TcIL3000_5_4330"/>